<dbReference type="SMART" id="SM00932">
    <property type="entry name" value="Nfu_N"/>
    <property type="match status" value="1"/>
</dbReference>
<dbReference type="STRING" id="1462526.BN990_02991"/>
<dbReference type="RefSeq" id="WP_021292259.1">
    <property type="nucleotide sequence ID" value="NZ_BNER01000006.1"/>
</dbReference>
<sequence>MGIRVEATPNPNALKFTTDKLIFEGTNSVSVMPGQTSDHEILNDLMHLEGVDNVFGYQNFITVNKQFDAEWDDVTPKVTEVLEKHGY</sequence>
<dbReference type="Gene3D" id="3.30.1370.70">
    <property type="entry name" value="Scaffold protein Nfu/NifU, N-terminal domain"/>
    <property type="match status" value="1"/>
</dbReference>
<dbReference type="AlphaFoldDB" id="A0A024QDT7"/>
<protein>
    <recommendedName>
        <fullName evidence="1">Scaffold protein Nfu/NifU N-terminal domain-containing protein</fullName>
    </recommendedName>
</protein>
<dbReference type="SUPFAM" id="SSF110836">
    <property type="entry name" value="Hypothetical protein SAV1430"/>
    <property type="match status" value="1"/>
</dbReference>
<name>A0A024QDT7_9BACI</name>
<proteinExistence type="predicted"/>
<reference evidence="2 3" key="1">
    <citation type="submission" date="2014-03" db="EMBL/GenBank/DDBJ databases">
        <authorList>
            <person name="Urmite Genomes U."/>
        </authorList>
    </citation>
    <scope>NUCLEOTIDE SEQUENCE [LARGE SCALE GENOMIC DNA]</scope>
    <source>
        <strain evidence="2 3">Vm-5</strain>
    </source>
</reference>
<dbReference type="InterPro" id="IPR014824">
    <property type="entry name" value="Nfu/NifU_N"/>
</dbReference>
<accession>A0A024QDT7</accession>
<reference evidence="3" key="2">
    <citation type="submission" date="2014-05" db="EMBL/GenBank/DDBJ databases">
        <title>Draft genome sequence of Virgibacillus massiliensis Vm-5.</title>
        <authorList>
            <person name="Khelaifia S."/>
            <person name="Croce O."/>
            <person name="Lagier J.C."/>
            <person name="Raoult D."/>
        </authorList>
    </citation>
    <scope>NUCLEOTIDE SEQUENCE [LARGE SCALE GENOMIC DNA]</scope>
    <source>
        <strain evidence="3">Vm-5</strain>
    </source>
</reference>
<organism evidence="2 3">
    <name type="scientific">Virgibacillus massiliensis</name>
    <dbReference type="NCBI Taxonomy" id="1462526"/>
    <lineage>
        <taxon>Bacteria</taxon>
        <taxon>Bacillati</taxon>
        <taxon>Bacillota</taxon>
        <taxon>Bacilli</taxon>
        <taxon>Bacillales</taxon>
        <taxon>Bacillaceae</taxon>
        <taxon>Virgibacillus</taxon>
    </lineage>
</organism>
<keyword evidence="3" id="KW-1185">Reference proteome</keyword>
<evidence type="ECO:0000259" key="1">
    <source>
        <dbReference type="SMART" id="SM00932"/>
    </source>
</evidence>
<dbReference type="Proteomes" id="UP000028875">
    <property type="component" value="Unassembled WGS sequence"/>
</dbReference>
<evidence type="ECO:0000313" key="2">
    <source>
        <dbReference type="EMBL" id="CDQ40664.1"/>
    </source>
</evidence>
<feature type="domain" description="Scaffold protein Nfu/NifU N-terminal" evidence="1">
    <location>
        <begin position="3"/>
        <end position="86"/>
    </location>
</feature>
<comment type="caution">
    <text evidence="2">The sequence shown here is derived from an EMBL/GenBank/DDBJ whole genome shotgun (WGS) entry which is preliminary data.</text>
</comment>
<dbReference type="OrthoDB" id="2968418at2"/>
<evidence type="ECO:0000313" key="3">
    <source>
        <dbReference type="Proteomes" id="UP000028875"/>
    </source>
</evidence>
<dbReference type="InterPro" id="IPR036498">
    <property type="entry name" value="Nfu/NifU_N_sf"/>
</dbReference>
<gene>
    <name evidence="2" type="ORF">BN990_02991</name>
</gene>
<dbReference type="Pfam" id="PF08712">
    <property type="entry name" value="Nfu_N"/>
    <property type="match status" value="1"/>
</dbReference>
<dbReference type="EMBL" id="CCDP010000002">
    <property type="protein sequence ID" value="CDQ40664.1"/>
    <property type="molecule type" value="Genomic_DNA"/>
</dbReference>
<dbReference type="eggNOG" id="ENOG5032TB6">
    <property type="taxonomic scope" value="Bacteria"/>
</dbReference>